<dbReference type="SMART" id="SM00448">
    <property type="entry name" value="REC"/>
    <property type="match status" value="1"/>
</dbReference>
<gene>
    <name evidence="3" type="ORF">B0H94_11519</name>
</gene>
<keyword evidence="1" id="KW-0597">Phosphoprotein</keyword>
<dbReference type="EMBL" id="PYAV01000015">
    <property type="protein sequence ID" value="PSL42415.1"/>
    <property type="molecule type" value="Genomic_DNA"/>
</dbReference>
<organism evidence="3 4">
    <name type="scientific">Salsuginibacillus halophilus</name>
    <dbReference type="NCBI Taxonomy" id="517424"/>
    <lineage>
        <taxon>Bacteria</taxon>
        <taxon>Bacillati</taxon>
        <taxon>Bacillota</taxon>
        <taxon>Bacilli</taxon>
        <taxon>Bacillales</taxon>
        <taxon>Bacillaceae</taxon>
        <taxon>Salsuginibacillus</taxon>
    </lineage>
</organism>
<feature type="domain" description="Response regulatory" evidence="2">
    <location>
        <begin position="3"/>
        <end position="118"/>
    </location>
</feature>
<dbReference type="InterPro" id="IPR001789">
    <property type="entry name" value="Sig_transdc_resp-reg_receiver"/>
</dbReference>
<proteinExistence type="predicted"/>
<comment type="caution">
    <text evidence="3">The sequence shown here is derived from an EMBL/GenBank/DDBJ whole genome shotgun (WGS) entry which is preliminary data.</text>
</comment>
<dbReference type="PANTHER" id="PTHR43228:SF1">
    <property type="entry name" value="TWO-COMPONENT RESPONSE REGULATOR ARR22"/>
    <property type="match status" value="1"/>
</dbReference>
<dbReference type="PROSITE" id="PS50110">
    <property type="entry name" value="RESPONSE_REGULATORY"/>
    <property type="match status" value="1"/>
</dbReference>
<evidence type="ECO:0000256" key="1">
    <source>
        <dbReference type="PROSITE-ProRule" id="PRU00169"/>
    </source>
</evidence>
<accession>A0A2P8H857</accession>
<reference evidence="3 4" key="1">
    <citation type="submission" date="2018-03" db="EMBL/GenBank/DDBJ databases">
        <title>Genomic Encyclopedia of Type Strains, Phase III (KMG-III): the genomes of soil and plant-associated and newly described type strains.</title>
        <authorList>
            <person name="Whitman W."/>
        </authorList>
    </citation>
    <scope>NUCLEOTIDE SEQUENCE [LARGE SCALE GENOMIC DNA]</scope>
    <source>
        <strain evidence="3 4">CGMCC 1.07653</strain>
    </source>
</reference>
<dbReference type="Pfam" id="PF00072">
    <property type="entry name" value="Response_reg"/>
    <property type="match status" value="1"/>
</dbReference>
<evidence type="ECO:0000259" key="2">
    <source>
        <dbReference type="PROSITE" id="PS50110"/>
    </source>
</evidence>
<sequence length="118" mass="13197">MSHILIADDEEILRMLIVDTLEDLGHDIEEAEDGSEALEKLQEQSFDLVVLDHMMPERTGLEVLQSLPDHIKEETLIIMLTAKAQDADREAALQAGARYFVAKPFSPAELEALVKDVL</sequence>
<dbReference type="AlphaFoldDB" id="A0A2P8H857"/>
<dbReference type="InterPro" id="IPR011006">
    <property type="entry name" value="CheY-like_superfamily"/>
</dbReference>
<name>A0A2P8H857_9BACI</name>
<feature type="modified residue" description="4-aspartylphosphate" evidence="1">
    <location>
        <position position="52"/>
    </location>
</feature>
<dbReference type="InterPro" id="IPR052048">
    <property type="entry name" value="ST_Response_Regulator"/>
</dbReference>
<dbReference type="Gene3D" id="3.40.50.2300">
    <property type="match status" value="1"/>
</dbReference>
<dbReference type="SUPFAM" id="SSF52172">
    <property type="entry name" value="CheY-like"/>
    <property type="match status" value="1"/>
</dbReference>
<dbReference type="PANTHER" id="PTHR43228">
    <property type="entry name" value="TWO-COMPONENT RESPONSE REGULATOR"/>
    <property type="match status" value="1"/>
</dbReference>
<dbReference type="GO" id="GO:0000160">
    <property type="term" value="P:phosphorelay signal transduction system"/>
    <property type="evidence" value="ECO:0007669"/>
    <property type="project" value="InterPro"/>
</dbReference>
<dbReference type="RefSeq" id="WP_106589703.1">
    <property type="nucleotide sequence ID" value="NZ_PYAV01000015.1"/>
</dbReference>
<dbReference type="Proteomes" id="UP000242310">
    <property type="component" value="Unassembled WGS sequence"/>
</dbReference>
<keyword evidence="4" id="KW-1185">Reference proteome</keyword>
<evidence type="ECO:0000313" key="3">
    <source>
        <dbReference type="EMBL" id="PSL42415.1"/>
    </source>
</evidence>
<evidence type="ECO:0000313" key="4">
    <source>
        <dbReference type="Proteomes" id="UP000242310"/>
    </source>
</evidence>
<dbReference type="OrthoDB" id="9797769at2"/>
<protein>
    <submittedName>
        <fullName evidence="3">Response regulator receiver domain-containing protein</fullName>
    </submittedName>
</protein>